<evidence type="ECO:0000313" key="3">
    <source>
        <dbReference type="EMBL" id="CAB4205101.1"/>
    </source>
</evidence>
<organism evidence="1">
    <name type="scientific">uncultured Caudovirales phage</name>
    <dbReference type="NCBI Taxonomy" id="2100421"/>
    <lineage>
        <taxon>Viruses</taxon>
        <taxon>Duplodnaviria</taxon>
        <taxon>Heunggongvirae</taxon>
        <taxon>Uroviricota</taxon>
        <taxon>Caudoviricetes</taxon>
        <taxon>Peduoviridae</taxon>
        <taxon>Maltschvirus</taxon>
        <taxon>Maltschvirus maltsch</taxon>
    </lineage>
</organism>
<accession>A0A6J5R300</accession>
<proteinExistence type="predicted"/>
<sequence length="157" mass="16008">MALTQSMCTSFKAELMLAVHDFRATGGGTFKLALYSSSASLDANTTAYTATNEITGTNYTAGGGTLTSLGVVTSNNTSSSGTGYVDFSDLTFSNATITARGALIYNTTPSANSNANTTLTNAAVCVLDFGADKTSSAGDFTISFPTATNTTAIIRIA</sequence>
<gene>
    <name evidence="1" type="ORF">UFOVP1195_52</name>
    <name evidence="2" type="ORF">UFOVP1288_52</name>
    <name evidence="3" type="ORF">UFOVP1409_52</name>
</gene>
<dbReference type="EMBL" id="LR797238">
    <property type="protein sequence ID" value="CAB4195983.1"/>
    <property type="molecule type" value="Genomic_DNA"/>
</dbReference>
<name>A0A6J5R300_9CAUD</name>
<evidence type="ECO:0000313" key="1">
    <source>
        <dbReference type="EMBL" id="CAB4190302.1"/>
    </source>
</evidence>
<protein>
    <submittedName>
        <fullName evidence="1">Uncharacterized protein</fullName>
    </submittedName>
</protein>
<dbReference type="EMBL" id="LR797352">
    <property type="protein sequence ID" value="CAB4205101.1"/>
    <property type="molecule type" value="Genomic_DNA"/>
</dbReference>
<evidence type="ECO:0000313" key="2">
    <source>
        <dbReference type="EMBL" id="CAB4195983.1"/>
    </source>
</evidence>
<dbReference type="EMBL" id="LR797149">
    <property type="protein sequence ID" value="CAB4190302.1"/>
    <property type="molecule type" value="Genomic_DNA"/>
</dbReference>
<reference evidence="1" key="1">
    <citation type="submission" date="2020-05" db="EMBL/GenBank/DDBJ databases">
        <authorList>
            <person name="Chiriac C."/>
            <person name="Salcher M."/>
            <person name="Ghai R."/>
            <person name="Kavagutti S V."/>
        </authorList>
    </citation>
    <scope>NUCLEOTIDE SEQUENCE</scope>
</reference>